<protein>
    <recommendedName>
        <fullName evidence="5">VWFC domain-containing protein</fullName>
    </recommendedName>
</protein>
<dbReference type="Proteomes" id="UP000475862">
    <property type="component" value="Unassembled WGS sequence"/>
</dbReference>
<evidence type="ECO:0000313" key="6">
    <source>
        <dbReference type="EMBL" id="KAE9542580.1"/>
    </source>
</evidence>
<dbReference type="Gene3D" id="2.10.70.10">
    <property type="entry name" value="Complement Module, domain 1"/>
    <property type="match status" value="1"/>
</dbReference>
<dbReference type="PROSITE" id="PS50184">
    <property type="entry name" value="VWFC_2"/>
    <property type="match status" value="2"/>
</dbReference>
<keyword evidence="4" id="KW-0472">Membrane</keyword>
<evidence type="ECO:0000256" key="3">
    <source>
        <dbReference type="ARBA" id="ARBA00022729"/>
    </source>
</evidence>
<dbReference type="OrthoDB" id="6132182at2759"/>
<reference evidence="6 7" key="1">
    <citation type="submission" date="2019-08" db="EMBL/GenBank/DDBJ databases">
        <title>The genome of the soybean aphid Biotype 1, its phylome, world population structure and adaptation to the North American continent.</title>
        <authorList>
            <person name="Giordano R."/>
            <person name="Donthu R.K."/>
            <person name="Hernandez A.G."/>
            <person name="Wright C.L."/>
            <person name="Zimin A.V."/>
        </authorList>
    </citation>
    <scope>NUCLEOTIDE SEQUENCE [LARGE SCALE GENOMIC DNA]</scope>
    <source>
        <tissue evidence="6">Whole aphids</tissue>
    </source>
</reference>
<dbReference type="InterPro" id="IPR001007">
    <property type="entry name" value="VWF_dom"/>
</dbReference>
<evidence type="ECO:0000259" key="5">
    <source>
        <dbReference type="PROSITE" id="PS50184"/>
    </source>
</evidence>
<sequence length="826" mass="92896">MACAEWLMKNGAQVRWKGCKEFVSHYDCLPSVTSSNPGQFLIEQVYAGKEASISHIGFSYFANCKNISEIEFVGCNTIDNEALNKLNILKDYLTNLKINGCLNVSDQGIMSLGQLKNIMRHKLISSRWKYMVIISSFFLTLNTVVFGVPLSMSYSNQENIRNEHFAHEKEYDKKLTDSSCIVNGSKYGEGEYTPGAGPCEECICHPPNVVCSMMKCPINTGCITIQLPNKCCPNYKCDCEHKGKQYNNGEKINKSDESACRVCFCNGGEIVCTSIVCYTRNDCQGYYLPGDCCPKYDNCSSTPIEQKQKESITSKKSNGRKIDNWSDTTEHNFNEEGIWKRDTAKSQNQELTTVPITFQDPETVIRDINTSLPYFEELDASTANSMLDKNITIDESDIEINNLVTVGDINESSKTSFLGFEIDNFTTYGETTDTSYITNNTTSEIIPQFEELFDTTTDIDNSVIITDQNGTETIIGLTEEPVTEEMINSVPRTSSTQVEIFNPNDLMLDTGKPMIELSTMTSEIDITTEMDYEGSREATTPRAPDKSTVGTPHKLVMDTLQKTIEDEMNTENTFTDLEDTTDMFGPNFGYKTQTHQTPFDSNPDSTHTKKNTYTTTFLPTILTTSKIIKEITTKHSQNELINQSFTNSNIKNIKNNISENIEYDSENITINTNKSTKMYNDTSILELETENTTSCVNSSCTNSSKLNDELLDFQSESTTPFIIETKLLPSQDSLRSVIKKITYPKEYPDEFETIQNGPSLTITKRTYTSIPDIVYTTTTMVTLPTLELIYKADKEIEKYLSEIQSTTIKPSNSLRPLQNISLLNPA</sequence>
<dbReference type="Gene3D" id="3.80.10.10">
    <property type="entry name" value="Ribonuclease Inhibitor"/>
    <property type="match status" value="1"/>
</dbReference>
<dbReference type="AlphaFoldDB" id="A0A6G0U1C3"/>
<dbReference type="PANTHER" id="PTHR46698:SF3">
    <property type="entry name" value="TENECTIN ISOFORM 1-RELATED"/>
    <property type="match status" value="1"/>
</dbReference>
<dbReference type="EMBL" id="VYZN01000009">
    <property type="protein sequence ID" value="KAE9542580.1"/>
    <property type="molecule type" value="Genomic_DNA"/>
</dbReference>
<keyword evidence="4" id="KW-1133">Transmembrane helix</keyword>
<dbReference type="InterPro" id="IPR052424">
    <property type="entry name" value="Kielin_Chordin-BMP_Reg"/>
</dbReference>
<dbReference type="GO" id="GO:0005576">
    <property type="term" value="C:extracellular region"/>
    <property type="evidence" value="ECO:0007669"/>
    <property type="project" value="UniProtKB-SubCell"/>
</dbReference>
<dbReference type="SUPFAM" id="SSF52047">
    <property type="entry name" value="RNI-like"/>
    <property type="match status" value="1"/>
</dbReference>
<dbReference type="SUPFAM" id="SSF57603">
    <property type="entry name" value="FnI-like domain"/>
    <property type="match status" value="2"/>
</dbReference>
<keyword evidence="4" id="KW-0812">Transmembrane</keyword>
<comment type="subcellular location">
    <subcellularLocation>
        <location evidence="1">Secreted</location>
    </subcellularLocation>
</comment>
<feature type="domain" description="VWFC" evidence="5">
    <location>
        <begin position="178"/>
        <end position="238"/>
    </location>
</feature>
<dbReference type="InterPro" id="IPR032675">
    <property type="entry name" value="LRR_dom_sf"/>
</dbReference>
<gene>
    <name evidence="6" type="ORF">AGLY_002491</name>
</gene>
<evidence type="ECO:0000256" key="1">
    <source>
        <dbReference type="ARBA" id="ARBA00004613"/>
    </source>
</evidence>
<feature type="transmembrane region" description="Helical" evidence="4">
    <location>
        <begin position="130"/>
        <end position="152"/>
    </location>
</feature>
<keyword evidence="3" id="KW-0732">Signal</keyword>
<dbReference type="PANTHER" id="PTHR46698">
    <property type="entry name" value="CROSSVEINLESS 2"/>
    <property type="match status" value="1"/>
</dbReference>
<keyword evidence="7" id="KW-1185">Reference proteome</keyword>
<proteinExistence type="predicted"/>
<feature type="domain" description="VWFC" evidence="5">
    <location>
        <begin position="239"/>
        <end position="300"/>
    </location>
</feature>
<dbReference type="SMART" id="SM00214">
    <property type="entry name" value="VWC"/>
    <property type="match status" value="2"/>
</dbReference>
<keyword evidence="2" id="KW-0964">Secreted</keyword>
<accession>A0A6G0U1C3</accession>
<comment type="caution">
    <text evidence="6">The sequence shown here is derived from an EMBL/GenBank/DDBJ whole genome shotgun (WGS) entry which is preliminary data.</text>
</comment>
<evidence type="ECO:0000313" key="7">
    <source>
        <dbReference type="Proteomes" id="UP000475862"/>
    </source>
</evidence>
<evidence type="ECO:0000256" key="4">
    <source>
        <dbReference type="SAM" id="Phobius"/>
    </source>
</evidence>
<name>A0A6G0U1C3_APHGL</name>
<organism evidence="6 7">
    <name type="scientific">Aphis glycines</name>
    <name type="common">Soybean aphid</name>
    <dbReference type="NCBI Taxonomy" id="307491"/>
    <lineage>
        <taxon>Eukaryota</taxon>
        <taxon>Metazoa</taxon>
        <taxon>Ecdysozoa</taxon>
        <taxon>Arthropoda</taxon>
        <taxon>Hexapoda</taxon>
        <taxon>Insecta</taxon>
        <taxon>Pterygota</taxon>
        <taxon>Neoptera</taxon>
        <taxon>Paraneoptera</taxon>
        <taxon>Hemiptera</taxon>
        <taxon>Sternorrhyncha</taxon>
        <taxon>Aphidomorpha</taxon>
        <taxon>Aphidoidea</taxon>
        <taxon>Aphididae</taxon>
        <taxon>Aphidini</taxon>
        <taxon>Aphis</taxon>
        <taxon>Aphis</taxon>
    </lineage>
</organism>
<evidence type="ECO:0000256" key="2">
    <source>
        <dbReference type="ARBA" id="ARBA00022525"/>
    </source>
</evidence>